<reference evidence="2" key="1">
    <citation type="journal article" date="2023" name="G3 (Bethesda)">
        <title>Genome assembly and association tests identify interacting loci associated with vigor, precocity, and sex in interspecific pistachio rootstocks.</title>
        <authorList>
            <person name="Palmer W."/>
            <person name="Jacygrad E."/>
            <person name="Sagayaradj S."/>
            <person name="Cavanaugh K."/>
            <person name="Han R."/>
            <person name="Bertier L."/>
            <person name="Beede B."/>
            <person name="Kafkas S."/>
            <person name="Golino D."/>
            <person name="Preece J."/>
            <person name="Michelmore R."/>
        </authorList>
    </citation>
    <scope>NUCLEOTIDE SEQUENCE [LARGE SCALE GENOMIC DNA]</scope>
</reference>
<gene>
    <name evidence="1" type="ORF">Pint_06785</name>
</gene>
<evidence type="ECO:0000313" key="2">
    <source>
        <dbReference type="Proteomes" id="UP001163603"/>
    </source>
</evidence>
<evidence type="ECO:0000313" key="1">
    <source>
        <dbReference type="EMBL" id="KAJ0026190.1"/>
    </source>
</evidence>
<sequence>MKQLSLSASEESFKKIVMQHMMYGFGDDPNISNGNCLSTLFFPLINRIGMLNCVDEQSQI</sequence>
<protein>
    <submittedName>
        <fullName evidence="1">Uncharacterized protein</fullName>
    </submittedName>
</protein>
<comment type="caution">
    <text evidence="1">The sequence shown here is derived from an EMBL/GenBank/DDBJ whole genome shotgun (WGS) entry which is preliminary data.</text>
</comment>
<dbReference type="Proteomes" id="UP001163603">
    <property type="component" value="Chromosome 10"/>
</dbReference>
<accession>A0ACC0Y0G5</accession>
<organism evidence="1 2">
    <name type="scientific">Pistacia integerrima</name>
    <dbReference type="NCBI Taxonomy" id="434235"/>
    <lineage>
        <taxon>Eukaryota</taxon>
        <taxon>Viridiplantae</taxon>
        <taxon>Streptophyta</taxon>
        <taxon>Embryophyta</taxon>
        <taxon>Tracheophyta</taxon>
        <taxon>Spermatophyta</taxon>
        <taxon>Magnoliopsida</taxon>
        <taxon>eudicotyledons</taxon>
        <taxon>Gunneridae</taxon>
        <taxon>Pentapetalae</taxon>
        <taxon>rosids</taxon>
        <taxon>malvids</taxon>
        <taxon>Sapindales</taxon>
        <taxon>Anacardiaceae</taxon>
        <taxon>Pistacia</taxon>
    </lineage>
</organism>
<dbReference type="EMBL" id="CM047745">
    <property type="protein sequence ID" value="KAJ0026190.1"/>
    <property type="molecule type" value="Genomic_DNA"/>
</dbReference>
<proteinExistence type="predicted"/>
<name>A0ACC0Y0G5_9ROSI</name>
<keyword evidence="2" id="KW-1185">Reference proteome</keyword>